<dbReference type="AlphaFoldDB" id="A0A8C5LNB1"/>
<dbReference type="PANTHER" id="PTHR14700">
    <property type="entry name" value="PENTATRICOPEPTIDE REPEAT-CONTAINING PROTEIN 2, MITOCHONDRIAL"/>
    <property type="match status" value="1"/>
</dbReference>
<dbReference type="Gene3D" id="1.25.40.10">
    <property type="entry name" value="Tetratricopeptide repeat domain"/>
    <property type="match status" value="1"/>
</dbReference>
<evidence type="ECO:0000256" key="4">
    <source>
        <dbReference type="ARBA" id="ARBA00022664"/>
    </source>
</evidence>
<dbReference type="Pfam" id="PF10037">
    <property type="entry name" value="MRP-S27"/>
    <property type="match status" value="1"/>
</dbReference>
<dbReference type="InterPro" id="IPR034913">
    <property type="entry name" value="mS27/PTCD2"/>
</dbReference>
<dbReference type="Ensembl" id="ENSLLET00000000028.1">
    <property type="protein sequence ID" value="ENSLLEP00000000025.1"/>
    <property type="gene ID" value="ENSLLEG00000000025.1"/>
</dbReference>
<evidence type="ECO:0000313" key="8">
    <source>
        <dbReference type="Proteomes" id="UP000694569"/>
    </source>
</evidence>
<keyword evidence="8" id="KW-1185">Reference proteome</keyword>
<dbReference type="GO" id="GO:0003723">
    <property type="term" value="F:RNA binding"/>
    <property type="evidence" value="ECO:0007669"/>
    <property type="project" value="TreeGrafter"/>
</dbReference>
<evidence type="ECO:0000256" key="6">
    <source>
        <dbReference type="PROSITE-ProRule" id="PRU00708"/>
    </source>
</evidence>
<accession>A0A8C5LNB1</accession>
<dbReference type="NCBIfam" id="TIGR00756">
    <property type="entry name" value="PPR"/>
    <property type="match status" value="1"/>
</dbReference>
<sequence length="374" mass="43066">MAALGAGAAVGRLWRCALRTLTPPVVRHQVKRFLLTEEILKLQEFQKKKLATLYNLNIGKDVFFQSINEKLEKNNILLKSELLALLHLCQTPADVEFAKQVIYRYQAENKNVMFGEYRFGPVVVRLCYELDLEDTAIALVKDQSLGDFFRDSTSYSILMDLLFTKGQYEKALDVLLEMRNQKVTFYGETYILAFAICYKLNNTDSYKICSALLDEVEMNGMRLPTQAYCFAVAFALKKSQYVIARHIYSQIRYTNGKLSKNVALLVKLHNEELEDVLDLLETAANPTGPVYVRKPEFSEQVMATIEEHLQDTELEMRYNQIYTKLKNSGQIIALTLDDLLCFTPRTNRHHIHLLKPRTVSRRTFQPLQSPLLAE</sequence>
<dbReference type="InterPro" id="IPR002885">
    <property type="entry name" value="PPR_rpt"/>
</dbReference>
<comment type="subcellular location">
    <subcellularLocation>
        <location evidence="1">Mitochondrion</location>
    </subcellularLocation>
</comment>
<dbReference type="PROSITE" id="PS51375">
    <property type="entry name" value="PPR"/>
    <property type="match status" value="1"/>
</dbReference>
<dbReference type="GO" id="GO:0005739">
    <property type="term" value="C:mitochondrion"/>
    <property type="evidence" value="ECO:0007669"/>
    <property type="project" value="UniProtKB-SubCell"/>
</dbReference>
<dbReference type="InterPro" id="IPR034629">
    <property type="entry name" value="PTCD2"/>
</dbReference>
<evidence type="ECO:0000256" key="2">
    <source>
        <dbReference type="ARBA" id="ARBA00008677"/>
    </source>
</evidence>
<protein>
    <recommendedName>
        <fullName evidence="3">Pentatricopeptide repeat-containing protein 2, mitochondrial</fullName>
    </recommendedName>
</protein>
<evidence type="ECO:0000256" key="3">
    <source>
        <dbReference type="ARBA" id="ARBA00014675"/>
    </source>
</evidence>
<proteinExistence type="inferred from homology"/>
<reference evidence="7" key="1">
    <citation type="submission" date="2025-08" db="UniProtKB">
        <authorList>
            <consortium name="Ensembl"/>
        </authorList>
    </citation>
    <scope>IDENTIFICATION</scope>
</reference>
<dbReference type="GO" id="GO:0007005">
    <property type="term" value="P:mitochondrion organization"/>
    <property type="evidence" value="ECO:0007669"/>
    <property type="project" value="TreeGrafter"/>
</dbReference>
<comment type="similarity">
    <text evidence="2">Belongs to the PTCD2 family.</text>
</comment>
<dbReference type="PANTHER" id="PTHR14700:SF0">
    <property type="entry name" value="PENTATRICOPEPTIDE REPEAT-CONTAINING PROTEIN 2, MITOCHONDRIAL"/>
    <property type="match status" value="1"/>
</dbReference>
<organism evidence="7 8">
    <name type="scientific">Leptobrachium leishanense</name>
    <name type="common">Leishan spiny toad</name>
    <dbReference type="NCBI Taxonomy" id="445787"/>
    <lineage>
        <taxon>Eukaryota</taxon>
        <taxon>Metazoa</taxon>
        <taxon>Chordata</taxon>
        <taxon>Craniata</taxon>
        <taxon>Vertebrata</taxon>
        <taxon>Euteleostomi</taxon>
        <taxon>Amphibia</taxon>
        <taxon>Batrachia</taxon>
        <taxon>Anura</taxon>
        <taxon>Pelobatoidea</taxon>
        <taxon>Megophryidae</taxon>
        <taxon>Leptobrachium</taxon>
    </lineage>
</organism>
<evidence type="ECO:0000313" key="7">
    <source>
        <dbReference type="Ensembl" id="ENSLLEP00000000025.1"/>
    </source>
</evidence>
<keyword evidence="4" id="KW-0507">mRNA processing</keyword>
<name>A0A8C5LNB1_9ANUR</name>
<dbReference type="GO" id="GO:0050684">
    <property type="term" value="P:regulation of mRNA processing"/>
    <property type="evidence" value="ECO:0007669"/>
    <property type="project" value="InterPro"/>
</dbReference>
<reference evidence="7" key="2">
    <citation type="submission" date="2025-09" db="UniProtKB">
        <authorList>
            <consortium name="Ensembl"/>
        </authorList>
    </citation>
    <scope>IDENTIFICATION</scope>
</reference>
<dbReference type="InterPro" id="IPR011990">
    <property type="entry name" value="TPR-like_helical_dom_sf"/>
</dbReference>
<keyword evidence="5" id="KW-0496">Mitochondrion</keyword>
<dbReference type="GeneTree" id="ENSGT00390000009329"/>
<dbReference type="Proteomes" id="UP000694569">
    <property type="component" value="Unplaced"/>
</dbReference>
<dbReference type="GO" id="GO:0006397">
    <property type="term" value="P:mRNA processing"/>
    <property type="evidence" value="ECO:0007669"/>
    <property type="project" value="UniProtKB-KW"/>
</dbReference>
<evidence type="ECO:0000256" key="1">
    <source>
        <dbReference type="ARBA" id="ARBA00004173"/>
    </source>
</evidence>
<dbReference type="OrthoDB" id="6073372at2759"/>
<feature type="repeat" description="PPR" evidence="6">
    <location>
        <begin position="151"/>
        <end position="185"/>
    </location>
</feature>
<evidence type="ECO:0000256" key="5">
    <source>
        <dbReference type="ARBA" id="ARBA00023128"/>
    </source>
</evidence>
<gene>
    <name evidence="7" type="primary">PTCD2</name>
</gene>